<feature type="transmembrane region" description="Helical" evidence="9">
    <location>
        <begin position="6"/>
        <end position="29"/>
    </location>
</feature>
<accession>V8NS19</accession>
<protein>
    <recommendedName>
        <fullName evidence="10">G-protein coupled receptors family 1 profile domain-containing protein</fullName>
    </recommendedName>
</protein>
<comment type="caution">
    <text evidence="11">The sequence shown here is derived from an EMBL/GenBank/DDBJ whole genome shotgun (WGS) entry which is preliminary data.</text>
</comment>
<dbReference type="Proteomes" id="UP000018936">
    <property type="component" value="Unassembled WGS sequence"/>
</dbReference>
<feature type="transmembrane region" description="Helical" evidence="9">
    <location>
        <begin position="36"/>
        <end position="56"/>
    </location>
</feature>
<name>V8NS19_OPHHA</name>
<keyword evidence="12" id="KW-1185">Reference proteome</keyword>
<dbReference type="InterPro" id="IPR017452">
    <property type="entry name" value="GPCR_Rhodpsn_7TM"/>
</dbReference>
<evidence type="ECO:0000256" key="6">
    <source>
        <dbReference type="ARBA" id="ARBA00023136"/>
    </source>
</evidence>
<evidence type="ECO:0000256" key="9">
    <source>
        <dbReference type="SAM" id="Phobius"/>
    </source>
</evidence>
<dbReference type="OrthoDB" id="284782at2759"/>
<keyword evidence="2" id="KW-1003">Cell membrane</keyword>
<reference evidence="11 12" key="1">
    <citation type="journal article" date="2013" name="Proc. Natl. Acad. Sci. U.S.A.">
        <title>The king cobra genome reveals dynamic gene evolution and adaptation in the snake venom system.</title>
        <authorList>
            <person name="Vonk F.J."/>
            <person name="Casewell N.R."/>
            <person name="Henkel C.V."/>
            <person name="Heimberg A.M."/>
            <person name="Jansen H.J."/>
            <person name="McCleary R.J."/>
            <person name="Kerkkamp H.M."/>
            <person name="Vos R.A."/>
            <person name="Guerreiro I."/>
            <person name="Calvete J.J."/>
            <person name="Wuster W."/>
            <person name="Woods A.E."/>
            <person name="Logan J.M."/>
            <person name="Harrison R.A."/>
            <person name="Castoe T.A."/>
            <person name="de Koning A.P."/>
            <person name="Pollock D.D."/>
            <person name="Yandell M."/>
            <person name="Calderon D."/>
            <person name="Renjifo C."/>
            <person name="Currier R.B."/>
            <person name="Salgado D."/>
            <person name="Pla D."/>
            <person name="Sanz L."/>
            <person name="Hyder A.S."/>
            <person name="Ribeiro J.M."/>
            <person name="Arntzen J.W."/>
            <person name="van den Thillart G.E."/>
            <person name="Boetzer M."/>
            <person name="Pirovano W."/>
            <person name="Dirks R.P."/>
            <person name="Spaink H.P."/>
            <person name="Duboule D."/>
            <person name="McGlinn E."/>
            <person name="Kini R.M."/>
            <person name="Richardson M.K."/>
        </authorList>
    </citation>
    <scope>NUCLEOTIDE SEQUENCE</scope>
    <source>
        <tissue evidence="11">Blood</tissue>
    </source>
</reference>
<dbReference type="PRINTS" id="PR00237">
    <property type="entry name" value="GPCRRHODOPSN"/>
</dbReference>
<feature type="domain" description="G-protein coupled receptors family 1 profile" evidence="10">
    <location>
        <begin position="19"/>
        <end position="105"/>
    </location>
</feature>
<comment type="subcellular location">
    <subcellularLocation>
        <location evidence="1">Cell membrane</location>
        <topology evidence="1">Multi-pass membrane protein</topology>
    </subcellularLocation>
</comment>
<keyword evidence="7" id="KW-0675">Receptor</keyword>
<evidence type="ECO:0000256" key="8">
    <source>
        <dbReference type="ARBA" id="ARBA00023224"/>
    </source>
</evidence>
<evidence type="ECO:0000256" key="1">
    <source>
        <dbReference type="ARBA" id="ARBA00004651"/>
    </source>
</evidence>
<dbReference type="Gene3D" id="1.20.1070.10">
    <property type="entry name" value="Rhodopsin 7-helix transmembrane proteins"/>
    <property type="match status" value="1"/>
</dbReference>
<dbReference type="EMBL" id="AZIM01002074">
    <property type="protein sequence ID" value="ETE64870.1"/>
    <property type="molecule type" value="Genomic_DNA"/>
</dbReference>
<dbReference type="GO" id="GO:0004930">
    <property type="term" value="F:G protein-coupled receptor activity"/>
    <property type="evidence" value="ECO:0007669"/>
    <property type="project" value="UniProtKB-KW"/>
</dbReference>
<dbReference type="AlphaFoldDB" id="V8NS19"/>
<keyword evidence="3 9" id="KW-0812">Transmembrane</keyword>
<keyword evidence="4 9" id="KW-1133">Transmembrane helix</keyword>
<evidence type="ECO:0000313" key="11">
    <source>
        <dbReference type="EMBL" id="ETE64870.1"/>
    </source>
</evidence>
<evidence type="ECO:0000313" key="12">
    <source>
        <dbReference type="Proteomes" id="UP000018936"/>
    </source>
</evidence>
<evidence type="ECO:0000256" key="3">
    <source>
        <dbReference type="ARBA" id="ARBA00022692"/>
    </source>
</evidence>
<evidence type="ECO:0000256" key="5">
    <source>
        <dbReference type="ARBA" id="ARBA00023040"/>
    </source>
</evidence>
<dbReference type="SUPFAM" id="SSF81321">
    <property type="entry name" value="Family A G protein-coupled receptor-like"/>
    <property type="match status" value="1"/>
</dbReference>
<sequence>MDIGFMVLESILAMAIITINLLVCITIYLHKELRCITNYLIVSLAVADLGVGALAIPFSMVLSMEYTLYFYTCLFLTCFPLVTTQFSILLLLVIAIHTHLKIKLPNRQVMFFDRDPIIIKIVLHESADSVHASAVLPIAHRAQF</sequence>
<organism evidence="11 12">
    <name type="scientific">Ophiophagus hannah</name>
    <name type="common">King cobra</name>
    <name type="synonym">Naja hannah</name>
    <dbReference type="NCBI Taxonomy" id="8665"/>
    <lineage>
        <taxon>Eukaryota</taxon>
        <taxon>Metazoa</taxon>
        <taxon>Chordata</taxon>
        <taxon>Craniata</taxon>
        <taxon>Vertebrata</taxon>
        <taxon>Euteleostomi</taxon>
        <taxon>Lepidosauria</taxon>
        <taxon>Squamata</taxon>
        <taxon>Bifurcata</taxon>
        <taxon>Unidentata</taxon>
        <taxon>Episquamata</taxon>
        <taxon>Toxicofera</taxon>
        <taxon>Serpentes</taxon>
        <taxon>Colubroidea</taxon>
        <taxon>Elapidae</taxon>
        <taxon>Elapinae</taxon>
        <taxon>Ophiophagus</taxon>
    </lineage>
</organism>
<keyword evidence="5" id="KW-0297">G-protein coupled receptor</keyword>
<gene>
    <name evidence="11" type="ORF">L345_09361</name>
</gene>
<evidence type="ECO:0000256" key="4">
    <source>
        <dbReference type="ARBA" id="ARBA00022989"/>
    </source>
</evidence>
<keyword evidence="6 9" id="KW-0472">Membrane</keyword>
<dbReference type="GO" id="GO:0005886">
    <property type="term" value="C:plasma membrane"/>
    <property type="evidence" value="ECO:0007669"/>
    <property type="project" value="UniProtKB-SubCell"/>
</dbReference>
<feature type="transmembrane region" description="Helical" evidence="9">
    <location>
        <begin position="68"/>
        <end position="96"/>
    </location>
</feature>
<dbReference type="PANTHER" id="PTHR24248">
    <property type="entry name" value="ADRENERGIC RECEPTOR-RELATED G-PROTEIN COUPLED RECEPTOR"/>
    <property type="match status" value="1"/>
</dbReference>
<evidence type="ECO:0000256" key="7">
    <source>
        <dbReference type="ARBA" id="ARBA00023170"/>
    </source>
</evidence>
<evidence type="ECO:0000256" key="2">
    <source>
        <dbReference type="ARBA" id="ARBA00022475"/>
    </source>
</evidence>
<feature type="non-terminal residue" evidence="11">
    <location>
        <position position="1"/>
    </location>
</feature>
<keyword evidence="8" id="KW-0807">Transducer</keyword>
<dbReference type="PROSITE" id="PS50262">
    <property type="entry name" value="G_PROTEIN_RECEP_F1_2"/>
    <property type="match status" value="1"/>
</dbReference>
<dbReference type="Pfam" id="PF00001">
    <property type="entry name" value="7tm_1"/>
    <property type="match status" value="1"/>
</dbReference>
<evidence type="ECO:0000259" key="10">
    <source>
        <dbReference type="PROSITE" id="PS50262"/>
    </source>
</evidence>
<proteinExistence type="predicted"/>
<dbReference type="InterPro" id="IPR000276">
    <property type="entry name" value="GPCR_Rhodpsn"/>
</dbReference>